<dbReference type="AlphaFoldDB" id="A0A117LF71"/>
<dbReference type="Gene3D" id="3.30.420.240">
    <property type="match status" value="1"/>
</dbReference>
<evidence type="ECO:0000313" key="3">
    <source>
        <dbReference type="EMBL" id="KUK43858.1"/>
    </source>
</evidence>
<reference evidence="4" key="1">
    <citation type="journal article" date="2015" name="MBio">
        <title>Genome-resolved metagenomic analysis reveals roles for candidate phyla and other microbial community members in biogeochemical transformations in oil reservoirs.</title>
        <authorList>
            <person name="Hu P."/>
            <person name="Tom L."/>
            <person name="Singh A."/>
            <person name="Thomas B.C."/>
            <person name="Baker B.J."/>
            <person name="Piceno Y.M."/>
            <person name="Andersen G.L."/>
            <person name="Banfield J.F."/>
        </authorList>
    </citation>
    <scope>NUCLEOTIDE SEQUENCE [LARGE SCALE GENOMIC DNA]</scope>
    <source>
        <strain evidence="4">56_747</strain>
    </source>
</reference>
<dbReference type="Pfam" id="PF17289">
    <property type="entry name" value="Terminase_6C"/>
    <property type="match status" value="1"/>
</dbReference>
<comment type="caution">
    <text evidence="3">The sequence shown here is derived from an EMBL/GenBank/DDBJ whole genome shotgun (WGS) entry which is preliminary data.</text>
</comment>
<organism evidence="3 6">
    <name type="scientific">Methanothrix harundinacea</name>
    <dbReference type="NCBI Taxonomy" id="301375"/>
    <lineage>
        <taxon>Archaea</taxon>
        <taxon>Methanobacteriati</taxon>
        <taxon>Methanobacteriota</taxon>
        <taxon>Stenosarchaea group</taxon>
        <taxon>Methanomicrobia</taxon>
        <taxon>Methanotrichales</taxon>
        <taxon>Methanotrichaceae</taxon>
        <taxon>Methanothrix</taxon>
    </lineage>
</organism>
<evidence type="ECO:0000256" key="1">
    <source>
        <dbReference type="ARBA" id="ARBA00022612"/>
    </source>
</evidence>
<evidence type="ECO:0000259" key="2">
    <source>
        <dbReference type="Pfam" id="PF17289"/>
    </source>
</evidence>
<name>A0A117LF71_9EURY</name>
<dbReference type="PATRIC" id="fig|301375.6.peg.549"/>
<evidence type="ECO:0000313" key="6">
    <source>
        <dbReference type="Proteomes" id="UP000057043"/>
    </source>
</evidence>
<accession>A0A117LF71</accession>
<dbReference type="Proteomes" id="UP000053961">
    <property type="component" value="Unassembled WGS sequence"/>
</dbReference>
<reference evidence="5 6" key="2">
    <citation type="journal article" date="2015" name="MBio">
        <title>Genome-Resolved Metagenomic Analysis Reveals Roles for Candidate Phyla and Other Microbial Community Members in Biogeochemical Transformations in Oil Reservoirs.</title>
        <authorList>
            <person name="Hu P."/>
            <person name="Tom L."/>
            <person name="Singh A."/>
            <person name="Thomas B.C."/>
            <person name="Baker B.J."/>
            <person name="Piceno Y.M."/>
            <person name="Andersen G.L."/>
            <person name="Banfield J.F."/>
        </authorList>
    </citation>
    <scope>NUCLEOTIDE SEQUENCE [LARGE SCALE GENOMIC DNA]</scope>
    <source>
        <strain evidence="3">57_489</strain>
    </source>
</reference>
<dbReference type="InterPro" id="IPR035421">
    <property type="entry name" value="Terminase_6C"/>
</dbReference>
<dbReference type="EMBL" id="LGFT01000044">
    <property type="protein sequence ID" value="KUK43858.1"/>
    <property type="molecule type" value="Genomic_DNA"/>
</dbReference>
<evidence type="ECO:0000313" key="4">
    <source>
        <dbReference type="EMBL" id="KUK95986.1"/>
    </source>
</evidence>
<keyword evidence="1" id="KW-1188">Viral release from host cell</keyword>
<dbReference type="Proteomes" id="UP000057043">
    <property type="component" value="Unassembled WGS sequence"/>
</dbReference>
<feature type="domain" description="Terminase large subunit gp17-like C-terminal" evidence="2">
    <location>
        <begin position="5"/>
        <end position="171"/>
    </location>
</feature>
<protein>
    <recommendedName>
        <fullName evidence="2">Terminase large subunit gp17-like C-terminal domain-containing protein</fullName>
    </recommendedName>
</protein>
<gene>
    <name evidence="3" type="ORF">XD72_1758</name>
    <name evidence="4" type="ORF">XE07_1422</name>
</gene>
<evidence type="ECO:0000313" key="5">
    <source>
        <dbReference type="Proteomes" id="UP000053961"/>
    </source>
</evidence>
<dbReference type="EMBL" id="LGHB01000022">
    <property type="protein sequence ID" value="KUK95986.1"/>
    <property type="molecule type" value="Genomic_DNA"/>
</dbReference>
<sequence>MEYIVGVDLGQARDFTAITVLEEHPGRKFHIRHLDRIRLDYVEVVEHVHALLRREPLQRCTSLVVDATGVGRPVIDLMRSKGLRPVPVTIHGGDVVTKAEDRFWRVPKRDLVASLQVAMETGTLQIAEELELADVLVKELQNFRVKININSGHDSYEAWREKDHDDLVLAAAVAVWWGKRQPGPPPDPNMLARRGLLIRMI</sequence>
<proteinExistence type="predicted"/>